<accession>A5BH63</accession>
<dbReference type="Gene3D" id="3.30.200.20">
    <property type="entry name" value="Phosphorylase Kinase, domain 1"/>
    <property type="match status" value="1"/>
</dbReference>
<keyword evidence="2" id="KW-0723">Serine/threonine-protein kinase</keyword>
<dbReference type="AlphaFoldDB" id="A5BH63"/>
<feature type="domain" description="Protein kinase" evidence="9">
    <location>
        <begin position="10"/>
        <end position="292"/>
    </location>
</feature>
<dbReference type="InterPro" id="IPR008271">
    <property type="entry name" value="Ser/Thr_kinase_AS"/>
</dbReference>
<dbReference type="Pfam" id="PF12202">
    <property type="entry name" value="OSR1_C"/>
    <property type="match status" value="1"/>
</dbReference>
<evidence type="ECO:0000256" key="1">
    <source>
        <dbReference type="ARBA" id="ARBA00012513"/>
    </source>
</evidence>
<dbReference type="PANTHER" id="PTHR13902">
    <property type="entry name" value="SERINE/THREONINE-PROTEIN KINASE WNK WITH NO LYSINE -RELATED"/>
    <property type="match status" value="1"/>
</dbReference>
<dbReference type="EMBL" id="AM459438">
    <property type="protein sequence ID" value="CAN72330.1"/>
    <property type="molecule type" value="Genomic_DNA"/>
</dbReference>
<protein>
    <recommendedName>
        <fullName evidence="1">non-specific serine/threonine protein kinase</fullName>
        <ecNumber evidence="1">2.7.11.1</ecNumber>
    </recommendedName>
</protein>
<dbReference type="CDD" id="cd13983">
    <property type="entry name" value="STKc_WNK"/>
    <property type="match status" value="1"/>
</dbReference>
<reference evidence="10" key="1">
    <citation type="journal article" date="2007" name="PLoS ONE">
        <title>The first genome sequence of an elite grapevine cultivar (Pinot noir Vitis vinifera L.): coping with a highly heterozygous genome.</title>
        <authorList>
            <person name="Velasco R."/>
            <person name="Zharkikh A."/>
            <person name="Troggio M."/>
            <person name="Cartwright D.A."/>
            <person name="Cestaro A."/>
            <person name="Pruss D."/>
            <person name="Pindo M."/>
            <person name="FitzGerald L.M."/>
            <person name="Vezzulli S."/>
            <person name="Reid J."/>
            <person name="Malacarne G."/>
            <person name="Iliev D."/>
            <person name="Coppola G."/>
            <person name="Wardell B."/>
            <person name="Micheletti D."/>
            <person name="Macalma T."/>
            <person name="Facci M."/>
            <person name="Mitchell J.T."/>
            <person name="Perazzolli M."/>
            <person name="Eldredge G."/>
            <person name="Gatto P."/>
            <person name="Oyzerski R."/>
            <person name="Moretto M."/>
            <person name="Gutin N."/>
            <person name="Stefanini M."/>
            <person name="Chen Y."/>
            <person name="Segala C."/>
            <person name="Davenport C."/>
            <person name="Dematte L."/>
            <person name="Mraz A."/>
            <person name="Battilana J."/>
            <person name="Stormo K."/>
            <person name="Costa F."/>
            <person name="Tao Q."/>
            <person name="Si-Ammour A."/>
            <person name="Harkins T."/>
            <person name="Lackey A."/>
            <person name="Perbost C."/>
            <person name="Taillon B."/>
            <person name="Stella A."/>
            <person name="Solovyev V."/>
            <person name="Fawcett J.A."/>
            <person name="Sterck L."/>
            <person name="Vandepoele K."/>
            <person name="Grando S.M."/>
            <person name="Toppo S."/>
            <person name="Moser C."/>
            <person name="Lanchbury J."/>
            <person name="Bogden R."/>
            <person name="Skolnick M."/>
            <person name="Sgaramella V."/>
            <person name="Bhatnagar S.K."/>
            <person name="Fontana P."/>
            <person name="Gutin A."/>
            <person name="Van de Peer Y."/>
            <person name="Salamini F."/>
            <person name="Viola R."/>
        </authorList>
    </citation>
    <scope>NUCLEOTIDE SEQUENCE</scope>
</reference>
<comment type="catalytic activity">
    <reaction evidence="7">
        <text>L-threonyl-[protein] + ATP = O-phospho-L-threonyl-[protein] + ADP + H(+)</text>
        <dbReference type="Rhea" id="RHEA:46608"/>
        <dbReference type="Rhea" id="RHEA-COMP:11060"/>
        <dbReference type="Rhea" id="RHEA-COMP:11605"/>
        <dbReference type="ChEBI" id="CHEBI:15378"/>
        <dbReference type="ChEBI" id="CHEBI:30013"/>
        <dbReference type="ChEBI" id="CHEBI:30616"/>
        <dbReference type="ChEBI" id="CHEBI:61977"/>
        <dbReference type="ChEBI" id="CHEBI:456216"/>
        <dbReference type="EC" id="2.7.11.1"/>
    </reaction>
</comment>
<evidence type="ECO:0000256" key="5">
    <source>
        <dbReference type="ARBA" id="ARBA00022777"/>
    </source>
</evidence>
<evidence type="ECO:0000256" key="3">
    <source>
        <dbReference type="ARBA" id="ARBA00022679"/>
    </source>
</evidence>
<sequence>MKSKYAQFLDQENTLIPNSNFGLYPLGTRNYKIVAIPAPKVSERRKKKSYRAFDEYEGIEVAWNQVKLYDFLQSPEDLERLYCEIHLLKTMKHNNIMKFYTSWVDTANRNINFVTEMFTSGTLRQYRQKHKRVNIRAVKHWCRQILRGLLYLHSHDPPVIHRDLKCDNIFVNGNQGEVKIGDLGLAAILRKSHAAHCVGTPEFMAPEVYEEEYNELVDIYSFGMCILEMVTFEYPYSECTHPAQIYKKVISGKKPDALYKVKDPEVREFVEKCLASVSLRLSARELLQDPFLRIDDCESDLRPIECRREPDDMVPLLRQPFLEYHHSNNSFSNGYSNAVDFDAHNGWGYQPLEMEPTGIELFEYHEDEHPANVDISIKGKRREDDGIFLRLRIADKEDHIRNIYFPFDIEMDTALSVATEMVAELDITDQDVTKIADMIDGEIASLVPEWKPGPGIEETPCFATLNLCHNCVSNHTSNGSLMDILANNPGAKNLQIFQCSNGCAAMHGRFEEITYQVDGADHHIPEGQSEELHCTEIWYKHESRELSSVSSGESPSDEEYEKINHSIIKDERGSGTGNVASNVKNSISHLRNPSSSSAIPSMSCALSDDYENEIQQVLRWLKAKHQMEMRGLRDLQLGFASKPSSLDNRQLKPDNEGLFSTLSNTSQGHNNGLFLKSSAYDKHFTSNCATQVNKCSPDLVTHGARNCEANKGSRSAEDMVHVVTAKSFYTAGSLLPCPIHRTMSLPVDAVDI</sequence>
<dbReference type="SUPFAM" id="SSF56112">
    <property type="entry name" value="Protein kinase-like (PK-like)"/>
    <property type="match status" value="1"/>
</dbReference>
<dbReference type="InterPro" id="IPR000719">
    <property type="entry name" value="Prot_kinase_dom"/>
</dbReference>
<keyword evidence="3" id="KW-0808">Transferase</keyword>
<dbReference type="GO" id="GO:0004674">
    <property type="term" value="F:protein serine/threonine kinase activity"/>
    <property type="evidence" value="ECO:0007669"/>
    <property type="project" value="UniProtKB-KW"/>
</dbReference>
<dbReference type="Gene3D" id="3.10.20.90">
    <property type="entry name" value="Phosphatidylinositol 3-kinase Catalytic Subunit, Chain A, domain 1"/>
    <property type="match status" value="1"/>
</dbReference>
<organism evidence="10">
    <name type="scientific">Vitis vinifera</name>
    <name type="common">Grape</name>
    <dbReference type="NCBI Taxonomy" id="29760"/>
    <lineage>
        <taxon>Eukaryota</taxon>
        <taxon>Viridiplantae</taxon>
        <taxon>Streptophyta</taxon>
        <taxon>Embryophyta</taxon>
        <taxon>Tracheophyta</taxon>
        <taxon>Spermatophyta</taxon>
        <taxon>Magnoliopsida</taxon>
        <taxon>eudicotyledons</taxon>
        <taxon>Gunneridae</taxon>
        <taxon>Pentapetalae</taxon>
        <taxon>rosids</taxon>
        <taxon>Vitales</taxon>
        <taxon>Vitaceae</taxon>
        <taxon>Viteae</taxon>
        <taxon>Vitis</taxon>
    </lineage>
</organism>
<evidence type="ECO:0000256" key="4">
    <source>
        <dbReference type="ARBA" id="ARBA00022741"/>
    </source>
</evidence>
<evidence type="ECO:0000256" key="8">
    <source>
        <dbReference type="ARBA" id="ARBA00048679"/>
    </source>
</evidence>
<proteinExistence type="predicted"/>
<dbReference type="GO" id="GO:0005524">
    <property type="term" value="F:ATP binding"/>
    <property type="evidence" value="ECO:0007669"/>
    <property type="project" value="UniProtKB-KW"/>
</dbReference>
<dbReference type="InterPro" id="IPR024678">
    <property type="entry name" value="Kinase_OSR1/WNK_CCT"/>
</dbReference>
<keyword evidence="5" id="KW-0418">Kinase</keyword>
<evidence type="ECO:0000313" key="10">
    <source>
        <dbReference type="EMBL" id="CAN72330.1"/>
    </source>
</evidence>
<comment type="catalytic activity">
    <reaction evidence="8">
        <text>L-seryl-[protein] + ATP = O-phospho-L-seryl-[protein] + ADP + H(+)</text>
        <dbReference type="Rhea" id="RHEA:17989"/>
        <dbReference type="Rhea" id="RHEA-COMP:9863"/>
        <dbReference type="Rhea" id="RHEA-COMP:11604"/>
        <dbReference type="ChEBI" id="CHEBI:15378"/>
        <dbReference type="ChEBI" id="CHEBI:29999"/>
        <dbReference type="ChEBI" id="CHEBI:30616"/>
        <dbReference type="ChEBI" id="CHEBI:83421"/>
        <dbReference type="ChEBI" id="CHEBI:456216"/>
        <dbReference type="EC" id="2.7.11.1"/>
    </reaction>
</comment>
<keyword evidence="4" id="KW-0547">Nucleotide-binding</keyword>
<evidence type="ECO:0000259" key="9">
    <source>
        <dbReference type="PROSITE" id="PS50011"/>
    </source>
</evidence>
<name>A5BH63_VITVI</name>
<dbReference type="Pfam" id="PF00069">
    <property type="entry name" value="Pkinase"/>
    <property type="match status" value="1"/>
</dbReference>
<keyword evidence="6" id="KW-0067">ATP-binding</keyword>
<gene>
    <name evidence="10" type="ORF">VITISV_035622</name>
</gene>
<evidence type="ECO:0000256" key="2">
    <source>
        <dbReference type="ARBA" id="ARBA00022527"/>
    </source>
</evidence>
<dbReference type="EC" id="2.7.11.1" evidence="1"/>
<evidence type="ECO:0000256" key="7">
    <source>
        <dbReference type="ARBA" id="ARBA00047899"/>
    </source>
</evidence>
<dbReference type="FunFam" id="3.30.200.20:FF:000075">
    <property type="entry name" value="Probable serine/threonine-protein kinase WNK1"/>
    <property type="match status" value="1"/>
</dbReference>
<dbReference type="Gene3D" id="1.10.510.10">
    <property type="entry name" value="Transferase(Phosphotransferase) domain 1"/>
    <property type="match status" value="1"/>
</dbReference>
<dbReference type="ExpressionAtlas" id="A5BH63">
    <property type="expression patterns" value="baseline and differential"/>
</dbReference>
<dbReference type="PROSITE" id="PS00108">
    <property type="entry name" value="PROTEIN_KINASE_ST"/>
    <property type="match status" value="1"/>
</dbReference>
<dbReference type="SMART" id="SM00220">
    <property type="entry name" value="S_TKc"/>
    <property type="match status" value="1"/>
</dbReference>
<dbReference type="FunFam" id="1.10.510.10:FF:000046">
    <property type="entry name" value="probable serine/threonine-protein kinase WNK9"/>
    <property type="match status" value="1"/>
</dbReference>
<dbReference type="PROSITE" id="PS50011">
    <property type="entry name" value="PROTEIN_KINASE_DOM"/>
    <property type="match status" value="1"/>
</dbReference>
<evidence type="ECO:0000256" key="6">
    <source>
        <dbReference type="ARBA" id="ARBA00022840"/>
    </source>
</evidence>
<dbReference type="InterPro" id="IPR050588">
    <property type="entry name" value="WNK_Ser-Thr_kinase"/>
</dbReference>
<dbReference type="InterPro" id="IPR011009">
    <property type="entry name" value="Kinase-like_dom_sf"/>
</dbReference>